<dbReference type="RefSeq" id="WP_346033193.1">
    <property type="nucleotide sequence ID" value="NZ_BAABHV010000017.1"/>
</dbReference>
<accession>A0ABP9KJJ3</accession>
<dbReference type="Proteomes" id="UP001500518">
    <property type="component" value="Unassembled WGS sequence"/>
</dbReference>
<sequence length="561" mass="58260">MPAYPSLFARATLALALAAVSQAAHAQQEGPAATSAMEERGSDEQGERAYGADVAPYIEASQVISAQLQPGDDVLTYTQLAAGVDATIAGRNSAASASLRYERDIGYGDALDSDTVSGIARASLSLYRQGITLEAGGLASRTSVDGSGFSSVGQIAGNEGSTSHIYSVYAGPAIQTRSGPAEISGQYRLGYTRVESPDALALAPGEESVDIFDDSVTHNAALRVGVAPYTVAPVGVGVGGGWNRQDISNLDQRIDDKYVRGDVTLPVSLTVALVAGVGYEYVEVSSRDALIDAGGNVVVGPDGRLVTDDSQPRRIAYQTDGLIWDVGVMWRPSRRTSLSATVGRRYGSTTYYGTLSYAASRNSGLSIAVYDNITGFGGQLTGALDLLGTEFTAVRNPISGDLGGCVIGVEGNNCTLAQLNSLRSAVFRNRGVSASYSAVAGRTSFGVGAGYDRRSFIGAEDTVLAAVDGVVDESYYIAANIAHQLDRNSGLSAGAYASWFDAGAGDLGDGIGYSASLAYNRDIWRGLTGIAAVGIDGISRDDDLTDYSSASALLGLRYTFD</sequence>
<comment type="caution">
    <text evidence="3">The sequence shown here is derived from an EMBL/GenBank/DDBJ whole genome shotgun (WGS) entry which is preliminary data.</text>
</comment>
<keyword evidence="4" id="KW-1185">Reference proteome</keyword>
<evidence type="ECO:0000256" key="1">
    <source>
        <dbReference type="SAM" id="MobiDB-lite"/>
    </source>
</evidence>
<protein>
    <recommendedName>
        <fullName evidence="5">Preprotein translocase subunit YajC</fullName>
    </recommendedName>
</protein>
<organism evidence="3 4">
    <name type="scientific">Erythrobacter westpacificensis</name>
    <dbReference type="NCBI Taxonomy" id="1055231"/>
    <lineage>
        <taxon>Bacteria</taxon>
        <taxon>Pseudomonadati</taxon>
        <taxon>Pseudomonadota</taxon>
        <taxon>Alphaproteobacteria</taxon>
        <taxon>Sphingomonadales</taxon>
        <taxon>Erythrobacteraceae</taxon>
        <taxon>Erythrobacter/Porphyrobacter group</taxon>
        <taxon>Erythrobacter</taxon>
    </lineage>
</organism>
<name>A0ABP9KJJ3_9SPHN</name>
<evidence type="ECO:0000313" key="4">
    <source>
        <dbReference type="Proteomes" id="UP001500518"/>
    </source>
</evidence>
<evidence type="ECO:0000256" key="2">
    <source>
        <dbReference type="SAM" id="SignalP"/>
    </source>
</evidence>
<dbReference type="SUPFAM" id="SSF56935">
    <property type="entry name" value="Porins"/>
    <property type="match status" value="1"/>
</dbReference>
<evidence type="ECO:0000313" key="3">
    <source>
        <dbReference type="EMBL" id="GAA5057399.1"/>
    </source>
</evidence>
<proteinExistence type="predicted"/>
<dbReference type="EMBL" id="BAABHV010000017">
    <property type="protein sequence ID" value="GAA5057399.1"/>
    <property type="molecule type" value="Genomic_DNA"/>
</dbReference>
<gene>
    <name evidence="3" type="ORF">GCM10023208_22830</name>
</gene>
<feature type="chain" id="PRO_5045275478" description="Preprotein translocase subunit YajC" evidence="2">
    <location>
        <begin position="27"/>
        <end position="561"/>
    </location>
</feature>
<keyword evidence="2" id="KW-0732">Signal</keyword>
<evidence type="ECO:0008006" key="5">
    <source>
        <dbReference type="Google" id="ProtNLM"/>
    </source>
</evidence>
<feature type="signal peptide" evidence="2">
    <location>
        <begin position="1"/>
        <end position="26"/>
    </location>
</feature>
<feature type="compositionally biased region" description="Basic and acidic residues" evidence="1">
    <location>
        <begin position="37"/>
        <end position="47"/>
    </location>
</feature>
<reference evidence="4" key="1">
    <citation type="journal article" date="2019" name="Int. J. Syst. Evol. Microbiol.">
        <title>The Global Catalogue of Microorganisms (GCM) 10K type strain sequencing project: providing services to taxonomists for standard genome sequencing and annotation.</title>
        <authorList>
            <consortium name="The Broad Institute Genomics Platform"/>
            <consortium name="The Broad Institute Genome Sequencing Center for Infectious Disease"/>
            <person name="Wu L."/>
            <person name="Ma J."/>
        </authorList>
    </citation>
    <scope>NUCLEOTIDE SEQUENCE [LARGE SCALE GENOMIC DNA]</scope>
    <source>
        <strain evidence="4">JCM 18014</strain>
    </source>
</reference>
<feature type="region of interest" description="Disordered" evidence="1">
    <location>
        <begin position="29"/>
        <end position="48"/>
    </location>
</feature>